<organism evidence="3 4">
    <name type="scientific">Triparma laevis f. longispina</name>
    <dbReference type="NCBI Taxonomy" id="1714387"/>
    <lineage>
        <taxon>Eukaryota</taxon>
        <taxon>Sar</taxon>
        <taxon>Stramenopiles</taxon>
        <taxon>Ochrophyta</taxon>
        <taxon>Bolidophyceae</taxon>
        <taxon>Parmales</taxon>
        <taxon>Triparmaceae</taxon>
        <taxon>Triparma</taxon>
    </lineage>
</organism>
<dbReference type="InterPro" id="IPR051100">
    <property type="entry name" value="DnaJ_subfamily_B/C"/>
</dbReference>
<dbReference type="PANTHER" id="PTHR43908:SF3">
    <property type="entry name" value="AT29763P-RELATED"/>
    <property type="match status" value="1"/>
</dbReference>
<comment type="caution">
    <text evidence="3">The sequence shown here is derived from an EMBL/GenBank/DDBJ whole genome shotgun (WGS) entry which is preliminary data.</text>
</comment>
<dbReference type="InterPro" id="IPR001623">
    <property type="entry name" value="DnaJ_domain"/>
</dbReference>
<name>A0A9W7C777_9STRA</name>
<feature type="compositionally biased region" description="Basic and acidic residues" evidence="1">
    <location>
        <begin position="94"/>
        <end position="108"/>
    </location>
</feature>
<dbReference type="SMART" id="SM00271">
    <property type="entry name" value="DnaJ"/>
    <property type="match status" value="1"/>
</dbReference>
<dbReference type="Pfam" id="PF00226">
    <property type="entry name" value="DnaJ"/>
    <property type="match status" value="1"/>
</dbReference>
<gene>
    <name evidence="3" type="ORF">TrLO_g11396</name>
</gene>
<feature type="domain" description="J" evidence="2">
    <location>
        <begin position="21"/>
        <end position="86"/>
    </location>
</feature>
<dbReference type="GO" id="GO:0030544">
    <property type="term" value="F:Hsp70 protein binding"/>
    <property type="evidence" value="ECO:0007669"/>
    <property type="project" value="TreeGrafter"/>
</dbReference>
<dbReference type="SUPFAM" id="SSF46565">
    <property type="entry name" value="Chaperone J-domain"/>
    <property type="match status" value="1"/>
</dbReference>
<reference evidence="4" key="1">
    <citation type="journal article" date="2023" name="Commun. Biol.">
        <title>Genome analysis of Parmales, the sister group of diatoms, reveals the evolutionary specialization of diatoms from phago-mixotrophs to photoautotrophs.</title>
        <authorList>
            <person name="Ban H."/>
            <person name="Sato S."/>
            <person name="Yoshikawa S."/>
            <person name="Yamada K."/>
            <person name="Nakamura Y."/>
            <person name="Ichinomiya M."/>
            <person name="Sato N."/>
            <person name="Blanc-Mathieu R."/>
            <person name="Endo H."/>
            <person name="Kuwata A."/>
            <person name="Ogata H."/>
        </authorList>
    </citation>
    <scope>NUCLEOTIDE SEQUENCE [LARGE SCALE GENOMIC DNA]</scope>
    <source>
        <strain evidence="4">NIES 3700</strain>
    </source>
</reference>
<dbReference type="OrthoDB" id="10250354at2759"/>
<keyword evidence="4" id="KW-1185">Reference proteome</keyword>
<dbReference type="Gene3D" id="1.10.287.110">
    <property type="entry name" value="DnaJ domain"/>
    <property type="match status" value="1"/>
</dbReference>
<sequence length="251" mass="29044">MASSPTSSSPSSIDTILTSSSYYSVLSLPPLPTPPSSIRKQYLKIARLVHPDKNDDKRAHECFQILSIAFEVLYDENLQSSYLEEIKEEEEVIEEGKKRKKPDPSDWKSKKKPKNNIPEYKKWEDLERDLRTREALELQFLSSLSTASHDKRLKKLILKAQKITRNLDELAGCPEGWVNPIWSDLIENEILCEGLPEGWRKQYDSKRELCVFREIESGVVKDEHPDVGVWEKLKGVRERKGKNLYDSKSVR</sequence>
<evidence type="ECO:0000313" key="4">
    <source>
        <dbReference type="Proteomes" id="UP001165122"/>
    </source>
</evidence>
<dbReference type="Proteomes" id="UP001165122">
    <property type="component" value="Unassembled WGS sequence"/>
</dbReference>
<dbReference type="PANTHER" id="PTHR43908">
    <property type="entry name" value="AT29763P-RELATED"/>
    <property type="match status" value="1"/>
</dbReference>
<dbReference type="InterPro" id="IPR036869">
    <property type="entry name" value="J_dom_sf"/>
</dbReference>
<evidence type="ECO:0000313" key="3">
    <source>
        <dbReference type="EMBL" id="GMI00508.1"/>
    </source>
</evidence>
<accession>A0A9W7C777</accession>
<dbReference type="GO" id="GO:0005789">
    <property type="term" value="C:endoplasmic reticulum membrane"/>
    <property type="evidence" value="ECO:0007669"/>
    <property type="project" value="TreeGrafter"/>
</dbReference>
<dbReference type="AlphaFoldDB" id="A0A9W7C777"/>
<dbReference type="EMBL" id="BRXW01000023">
    <property type="protein sequence ID" value="GMI00508.1"/>
    <property type="molecule type" value="Genomic_DNA"/>
</dbReference>
<dbReference type="PROSITE" id="PS50076">
    <property type="entry name" value="DNAJ_2"/>
    <property type="match status" value="1"/>
</dbReference>
<proteinExistence type="predicted"/>
<dbReference type="CDD" id="cd06257">
    <property type="entry name" value="DnaJ"/>
    <property type="match status" value="1"/>
</dbReference>
<evidence type="ECO:0000256" key="1">
    <source>
        <dbReference type="SAM" id="MobiDB-lite"/>
    </source>
</evidence>
<dbReference type="GO" id="GO:0071218">
    <property type="term" value="P:cellular response to misfolded protein"/>
    <property type="evidence" value="ECO:0007669"/>
    <property type="project" value="TreeGrafter"/>
</dbReference>
<protein>
    <recommendedName>
        <fullName evidence="2">J domain-containing protein</fullName>
    </recommendedName>
</protein>
<feature type="region of interest" description="Disordered" evidence="1">
    <location>
        <begin position="93"/>
        <end position="114"/>
    </location>
</feature>
<evidence type="ECO:0000259" key="2">
    <source>
        <dbReference type="PROSITE" id="PS50076"/>
    </source>
</evidence>